<proteinExistence type="predicted"/>
<dbReference type="Proteomes" id="UP000824120">
    <property type="component" value="Chromosome 1"/>
</dbReference>
<name>A0A9J6B496_SOLCO</name>
<keyword evidence="2" id="KW-1185">Reference proteome</keyword>
<gene>
    <name evidence="1" type="ORF">H5410_003291</name>
</gene>
<dbReference type="EMBL" id="JACXVP010000001">
    <property type="protein sequence ID" value="KAG5631574.1"/>
    <property type="molecule type" value="Genomic_DNA"/>
</dbReference>
<organism evidence="1 2">
    <name type="scientific">Solanum commersonii</name>
    <name type="common">Commerson's wild potato</name>
    <name type="synonym">Commerson's nightshade</name>
    <dbReference type="NCBI Taxonomy" id="4109"/>
    <lineage>
        <taxon>Eukaryota</taxon>
        <taxon>Viridiplantae</taxon>
        <taxon>Streptophyta</taxon>
        <taxon>Embryophyta</taxon>
        <taxon>Tracheophyta</taxon>
        <taxon>Spermatophyta</taxon>
        <taxon>Magnoliopsida</taxon>
        <taxon>eudicotyledons</taxon>
        <taxon>Gunneridae</taxon>
        <taxon>Pentapetalae</taxon>
        <taxon>asterids</taxon>
        <taxon>lamiids</taxon>
        <taxon>Solanales</taxon>
        <taxon>Solanaceae</taxon>
        <taxon>Solanoideae</taxon>
        <taxon>Solaneae</taxon>
        <taxon>Solanum</taxon>
    </lineage>
</organism>
<evidence type="ECO:0000313" key="2">
    <source>
        <dbReference type="Proteomes" id="UP000824120"/>
    </source>
</evidence>
<sequence>VLSPEGKDHIGGEKELSAYHRAVLIEQDGDEAYQRVDRRVDQRSRLTTPNDPLHHRFLKTIILVEIALELNEIVVPNTILPLCFRLARERGRETKTTKLMVGGSELT</sequence>
<dbReference type="AlphaFoldDB" id="A0A9J6B496"/>
<accession>A0A9J6B496</accession>
<protein>
    <submittedName>
        <fullName evidence="1">Uncharacterized protein</fullName>
    </submittedName>
</protein>
<feature type="non-terminal residue" evidence="1">
    <location>
        <position position="107"/>
    </location>
</feature>
<reference evidence="1 2" key="1">
    <citation type="submission" date="2020-09" db="EMBL/GenBank/DDBJ databases">
        <title>De no assembly of potato wild relative species, Solanum commersonii.</title>
        <authorList>
            <person name="Cho K."/>
        </authorList>
    </citation>
    <scope>NUCLEOTIDE SEQUENCE [LARGE SCALE GENOMIC DNA]</scope>
    <source>
        <strain evidence="1">LZ3.2</strain>
        <tissue evidence="1">Leaf</tissue>
    </source>
</reference>
<comment type="caution">
    <text evidence="1">The sequence shown here is derived from an EMBL/GenBank/DDBJ whole genome shotgun (WGS) entry which is preliminary data.</text>
</comment>
<evidence type="ECO:0000313" key="1">
    <source>
        <dbReference type="EMBL" id="KAG5631574.1"/>
    </source>
</evidence>